<dbReference type="AlphaFoldDB" id="A0A9W8H0A8"/>
<dbReference type="InterPro" id="IPR000533">
    <property type="entry name" value="Tropomyosin"/>
</dbReference>
<feature type="coiled-coil region" evidence="2">
    <location>
        <begin position="1"/>
        <end position="161"/>
    </location>
</feature>
<dbReference type="EMBL" id="JANBUH010000091">
    <property type="protein sequence ID" value="KAJ2754863.1"/>
    <property type="molecule type" value="Genomic_DNA"/>
</dbReference>
<evidence type="ECO:0000256" key="1">
    <source>
        <dbReference type="ARBA" id="ARBA00023054"/>
    </source>
</evidence>
<evidence type="ECO:0000256" key="2">
    <source>
        <dbReference type="SAM" id="Coils"/>
    </source>
</evidence>
<protein>
    <submittedName>
        <fullName evidence="3">Tropomyosin-2</fullName>
    </submittedName>
</protein>
<evidence type="ECO:0000313" key="3">
    <source>
        <dbReference type="EMBL" id="KAJ2754863.1"/>
    </source>
</evidence>
<reference evidence="3" key="1">
    <citation type="submission" date="2022-07" db="EMBL/GenBank/DDBJ databases">
        <title>Phylogenomic reconstructions and comparative analyses of Kickxellomycotina fungi.</title>
        <authorList>
            <person name="Reynolds N.K."/>
            <person name="Stajich J.E."/>
            <person name="Barry K."/>
            <person name="Grigoriev I.V."/>
            <person name="Crous P."/>
            <person name="Smith M.E."/>
        </authorList>
    </citation>
    <scope>NUCLEOTIDE SEQUENCE</scope>
    <source>
        <strain evidence="3">BCRC 34297</strain>
    </source>
</reference>
<comment type="caution">
    <text evidence="3">The sequence shown here is derived from an EMBL/GenBank/DDBJ whole genome shotgun (WGS) entry which is preliminary data.</text>
</comment>
<proteinExistence type="predicted"/>
<dbReference type="Gene3D" id="1.20.5.340">
    <property type="match status" value="1"/>
</dbReference>
<evidence type="ECO:0000313" key="4">
    <source>
        <dbReference type="Proteomes" id="UP001140011"/>
    </source>
</evidence>
<dbReference type="Proteomes" id="UP001140011">
    <property type="component" value="Unassembled WGS sequence"/>
</dbReference>
<keyword evidence="1 2" id="KW-0175">Coiled coil</keyword>
<dbReference type="OrthoDB" id="128924at2759"/>
<gene>
    <name evidence="3" type="primary">TPM2</name>
    <name evidence="3" type="ORF">GGI19_002096</name>
</gene>
<name>A0A9W8H0A8_9FUNG</name>
<sequence>MDKLRDKINSLRAEAEAANGRADTAEDALKKFSNLQTEREQELVSLQNRIALLEAEADRRDAQLSEAKQLQKDSEATLNQSDVLVRKVDTLEDKLDSTETQLRDALENARRLDLENEKLQRTILQNEKDKERLELKYENLLKDFAEAKDELERTLNSLSDL</sequence>
<keyword evidence="4" id="KW-1185">Reference proteome</keyword>
<accession>A0A9W8H0A8</accession>
<dbReference type="Pfam" id="PF00261">
    <property type="entry name" value="Tropomyosin"/>
    <property type="match status" value="1"/>
</dbReference>
<organism evidence="3 4">
    <name type="scientific">Coemansia pectinata</name>
    <dbReference type="NCBI Taxonomy" id="1052879"/>
    <lineage>
        <taxon>Eukaryota</taxon>
        <taxon>Fungi</taxon>
        <taxon>Fungi incertae sedis</taxon>
        <taxon>Zoopagomycota</taxon>
        <taxon>Kickxellomycotina</taxon>
        <taxon>Kickxellomycetes</taxon>
        <taxon>Kickxellales</taxon>
        <taxon>Kickxellaceae</taxon>
        <taxon>Coemansia</taxon>
    </lineage>
</organism>
<dbReference type="SUPFAM" id="SSF57997">
    <property type="entry name" value="Tropomyosin"/>
    <property type="match status" value="1"/>
</dbReference>